<comment type="caution">
    <text evidence="2">The sequence shown here is derived from an EMBL/GenBank/DDBJ whole genome shotgun (WGS) entry which is preliminary data.</text>
</comment>
<proteinExistence type="predicted"/>
<sequence length="302" mass="33959">MLFKLFQRFMIFGFTLVIILFFQAKIQAQTVCQIVPTSQISSIDQAKCLLRQPKIFGNVGPTLTSLPAPFDQLLTRPTIDISKEQLRQYLQAQGINEADIGGSLDKPVSRTNNNNPSAELARYFIIHDTSTPNLGNDTFPNNINEASWEFNNFNKYGSGDNSPAHIIINRVGQSVTRKDFNTPWRSTRRESEQFCGVNKCKGLFLAVELVQPRKCQPNPGQTQCSPPRKNDAKSPDPGFTKAQLDRLAVVYIAASVRRGKWLIPAFHVVLDQIVPGGHDDPQNFNLDQWSKQLNDILTEIRS</sequence>
<feature type="region of interest" description="Disordered" evidence="1">
    <location>
        <begin position="215"/>
        <end position="239"/>
    </location>
</feature>
<evidence type="ECO:0000313" key="3">
    <source>
        <dbReference type="Proteomes" id="UP000189835"/>
    </source>
</evidence>
<dbReference type="Proteomes" id="UP000189835">
    <property type="component" value="Unassembled WGS sequence"/>
</dbReference>
<protein>
    <recommendedName>
        <fullName evidence="4">N-acetylmuramoyl-L-alanine amidase</fullName>
    </recommendedName>
</protein>
<evidence type="ECO:0008006" key="4">
    <source>
        <dbReference type="Google" id="ProtNLM"/>
    </source>
</evidence>
<organism evidence="2 3">
    <name type="scientific">Microcystis aeruginosa KW</name>
    <dbReference type="NCBI Taxonomy" id="1960155"/>
    <lineage>
        <taxon>Bacteria</taxon>
        <taxon>Bacillati</taxon>
        <taxon>Cyanobacteriota</taxon>
        <taxon>Cyanophyceae</taxon>
        <taxon>Oscillatoriophycideae</taxon>
        <taxon>Chroococcales</taxon>
        <taxon>Microcystaceae</taxon>
        <taxon>Microcystis</taxon>
    </lineage>
</organism>
<reference evidence="2 3" key="1">
    <citation type="submission" date="2017-02" db="EMBL/GenBank/DDBJ databases">
        <title>Genome sequence of Microcystis aeruginosa KW.</title>
        <authorList>
            <person name="Oh H.-M."/>
            <person name="Ahn C.-Y."/>
            <person name="Jeong H."/>
            <person name="Srivastava A."/>
            <person name="Lee H.-G."/>
            <person name="Kang S.-R."/>
        </authorList>
    </citation>
    <scope>NUCLEOTIDE SEQUENCE [LARGE SCALE GENOMIC DNA]</scope>
    <source>
        <strain evidence="2 3">KW</strain>
    </source>
</reference>
<dbReference type="EMBL" id="MVGR01000001">
    <property type="protein sequence ID" value="OPF19989.1"/>
    <property type="molecule type" value="Genomic_DNA"/>
</dbReference>
<accession>A0A1V4BYR7</accession>
<evidence type="ECO:0000313" key="2">
    <source>
        <dbReference type="EMBL" id="OPF19989.1"/>
    </source>
</evidence>
<gene>
    <name evidence="2" type="ORF">B1L04_00465</name>
</gene>
<evidence type="ECO:0000256" key="1">
    <source>
        <dbReference type="SAM" id="MobiDB-lite"/>
    </source>
</evidence>
<dbReference type="AlphaFoldDB" id="A0A1V4BYR7"/>
<name>A0A1V4BYR7_MICAE</name>